<evidence type="ECO:0000313" key="2">
    <source>
        <dbReference type="EMBL" id="KAF5547547.1"/>
    </source>
</evidence>
<dbReference type="Proteomes" id="UP000582016">
    <property type="component" value="Unassembled WGS sequence"/>
</dbReference>
<accession>A0A8H5J325</accession>
<organism evidence="2 3">
    <name type="scientific">Fusarium phyllophilum</name>
    <dbReference type="NCBI Taxonomy" id="47803"/>
    <lineage>
        <taxon>Eukaryota</taxon>
        <taxon>Fungi</taxon>
        <taxon>Dikarya</taxon>
        <taxon>Ascomycota</taxon>
        <taxon>Pezizomycotina</taxon>
        <taxon>Sordariomycetes</taxon>
        <taxon>Hypocreomycetidae</taxon>
        <taxon>Hypocreales</taxon>
        <taxon>Nectriaceae</taxon>
        <taxon>Fusarium</taxon>
        <taxon>Fusarium fujikuroi species complex</taxon>
    </lineage>
</organism>
<evidence type="ECO:0000256" key="1">
    <source>
        <dbReference type="SAM" id="MobiDB-lite"/>
    </source>
</evidence>
<name>A0A8H5J325_9HYPO</name>
<proteinExistence type="predicted"/>
<dbReference type="AlphaFoldDB" id="A0A8H5J325"/>
<reference evidence="2 3" key="1">
    <citation type="submission" date="2020-05" db="EMBL/GenBank/DDBJ databases">
        <title>Identification and distribution of gene clusters putatively required for synthesis of sphingolipid metabolism inhibitors in phylogenetically diverse species of the filamentous fungus Fusarium.</title>
        <authorList>
            <person name="Kim H.-S."/>
            <person name="Busman M."/>
            <person name="Brown D.W."/>
            <person name="Divon H."/>
            <person name="Uhlig S."/>
            <person name="Proctor R.H."/>
        </authorList>
    </citation>
    <scope>NUCLEOTIDE SEQUENCE [LARGE SCALE GENOMIC DNA]</scope>
    <source>
        <strain evidence="2 3">NRRL 13617</strain>
    </source>
</reference>
<comment type="caution">
    <text evidence="2">The sequence shown here is derived from an EMBL/GenBank/DDBJ whole genome shotgun (WGS) entry which is preliminary data.</text>
</comment>
<feature type="region of interest" description="Disordered" evidence="1">
    <location>
        <begin position="201"/>
        <end position="220"/>
    </location>
</feature>
<gene>
    <name evidence="2" type="ORF">FPHYL_10136</name>
</gene>
<feature type="region of interest" description="Disordered" evidence="1">
    <location>
        <begin position="163"/>
        <end position="182"/>
    </location>
</feature>
<feature type="region of interest" description="Disordered" evidence="1">
    <location>
        <begin position="1"/>
        <end position="36"/>
    </location>
</feature>
<dbReference type="EMBL" id="JAAOAQ010000433">
    <property type="protein sequence ID" value="KAF5547547.1"/>
    <property type="molecule type" value="Genomic_DNA"/>
</dbReference>
<evidence type="ECO:0000313" key="3">
    <source>
        <dbReference type="Proteomes" id="UP000582016"/>
    </source>
</evidence>
<sequence>MNRDARDSLWYTENNLDDQGERNDSGNTDLQQHESRPSTIQYLDLPQPELFDDIAPFDFNDIITSTSDQLLDGSNPRYHGSLPMDATNLISPSLDPLPIHFFGAMFDKTPGIVNSSSLEIGGNANAKSPLTLVLGEWISVEPTVLSRECETVAVAASGDVTSSAPVTGHSARRRPRSPSPDDIVKRMALSMFCFRMEIPDRSSSRPAKKMRKPNDDQRRKEIAQVRKQVACLRCRLQSLKRYVFSAQNLVSHFRYGLKGPVPFTLDWDKENVKKLGELDKDGVKYVKYVSVIVQRRRDEFRENAERVKRNEFKGDTFWLSQLFVDPNVEN</sequence>
<protein>
    <submittedName>
        <fullName evidence="2">Uncharacterized protein</fullName>
    </submittedName>
</protein>
<keyword evidence="3" id="KW-1185">Reference proteome</keyword>
<dbReference type="OrthoDB" id="5098262at2759"/>